<dbReference type="RefSeq" id="XP_060282030.1">
    <property type="nucleotide sequence ID" value="XM_060422099.1"/>
</dbReference>
<keyword evidence="5 11" id="KW-0690">Ribosome biogenesis</keyword>
<dbReference type="GO" id="GO:0045943">
    <property type="term" value="P:positive regulation of transcription by RNA polymerase I"/>
    <property type="evidence" value="ECO:0007669"/>
    <property type="project" value="TreeGrafter"/>
</dbReference>
<dbReference type="GeneID" id="85305286"/>
<evidence type="ECO:0000313" key="14">
    <source>
        <dbReference type="EMBL" id="KAK1765817.1"/>
    </source>
</evidence>
<gene>
    <name evidence="14" type="ORF">QBC33DRAFT_138577</name>
</gene>
<evidence type="ECO:0000256" key="9">
    <source>
        <dbReference type="ARBA" id="ARBA00025076"/>
    </source>
</evidence>
<dbReference type="PANTHER" id="PTHR13457:SF1">
    <property type="entry name" value="HEAT REPEAT-CONTAINING PROTEIN 1"/>
    <property type="match status" value="1"/>
</dbReference>
<feature type="region of interest" description="Disordered" evidence="12">
    <location>
        <begin position="464"/>
        <end position="483"/>
    </location>
</feature>
<evidence type="ECO:0000256" key="4">
    <source>
        <dbReference type="ARBA" id="ARBA00015399"/>
    </source>
</evidence>
<dbReference type="GO" id="GO:0030686">
    <property type="term" value="C:90S preribosome"/>
    <property type="evidence" value="ECO:0007669"/>
    <property type="project" value="TreeGrafter"/>
</dbReference>
<comment type="function">
    <text evidence="9">Involved in nucleolar processing of pre-18S ribosomal RNA. Involved in ribosome biosynthesis.</text>
</comment>
<evidence type="ECO:0000256" key="5">
    <source>
        <dbReference type="ARBA" id="ARBA00022517"/>
    </source>
</evidence>
<name>A0AAJ0BZA7_9PEZI</name>
<feature type="repeat" description="HEAT" evidence="10">
    <location>
        <begin position="592"/>
        <end position="630"/>
    </location>
</feature>
<accession>A0AAJ0BZA7</accession>
<organism evidence="14 15">
    <name type="scientific">Phialemonium atrogriseum</name>
    <dbReference type="NCBI Taxonomy" id="1093897"/>
    <lineage>
        <taxon>Eukaryota</taxon>
        <taxon>Fungi</taxon>
        <taxon>Dikarya</taxon>
        <taxon>Ascomycota</taxon>
        <taxon>Pezizomycotina</taxon>
        <taxon>Sordariomycetes</taxon>
        <taxon>Sordariomycetidae</taxon>
        <taxon>Cephalothecales</taxon>
        <taxon>Cephalothecaceae</taxon>
        <taxon>Phialemonium</taxon>
    </lineage>
</organism>
<comment type="subcellular location">
    <subcellularLocation>
        <location evidence="1 11">Nucleus</location>
        <location evidence="1 11">Nucleolus</location>
    </subcellularLocation>
</comment>
<dbReference type="SMART" id="SM01036">
    <property type="entry name" value="BP28CT"/>
    <property type="match status" value="1"/>
</dbReference>
<dbReference type="PANTHER" id="PTHR13457">
    <property type="entry name" value="BAP28"/>
    <property type="match status" value="1"/>
</dbReference>
<evidence type="ECO:0000256" key="11">
    <source>
        <dbReference type="RuleBase" id="RU367065"/>
    </source>
</evidence>
<dbReference type="GO" id="GO:0030515">
    <property type="term" value="F:snoRNA binding"/>
    <property type="evidence" value="ECO:0007669"/>
    <property type="project" value="TreeGrafter"/>
</dbReference>
<keyword evidence="15" id="KW-1185">Reference proteome</keyword>
<dbReference type="InterPro" id="IPR022125">
    <property type="entry name" value="U3snoRNP10_N"/>
</dbReference>
<evidence type="ECO:0000256" key="8">
    <source>
        <dbReference type="ARBA" id="ARBA00023274"/>
    </source>
</evidence>
<evidence type="ECO:0000256" key="2">
    <source>
        <dbReference type="ARBA" id="ARBA00010559"/>
    </source>
</evidence>
<dbReference type="GO" id="GO:0032040">
    <property type="term" value="C:small-subunit processome"/>
    <property type="evidence" value="ECO:0007669"/>
    <property type="project" value="TreeGrafter"/>
</dbReference>
<evidence type="ECO:0000256" key="7">
    <source>
        <dbReference type="ARBA" id="ARBA00023242"/>
    </source>
</evidence>
<feature type="compositionally biased region" description="Basic and acidic residues" evidence="12">
    <location>
        <begin position="464"/>
        <end position="479"/>
    </location>
</feature>
<dbReference type="InterPro" id="IPR056473">
    <property type="entry name" value="HEAT_Utp10/HEAT1"/>
</dbReference>
<dbReference type="Pfam" id="PF08146">
    <property type="entry name" value="BP28CT"/>
    <property type="match status" value="1"/>
</dbReference>
<keyword evidence="8 11" id="KW-0687">Ribonucleoprotein</keyword>
<dbReference type="EMBL" id="MU839014">
    <property type="protein sequence ID" value="KAK1765817.1"/>
    <property type="molecule type" value="Genomic_DNA"/>
</dbReference>
<dbReference type="InterPro" id="IPR016024">
    <property type="entry name" value="ARM-type_fold"/>
</dbReference>
<dbReference type="Pfam" id="PF12397">
    <property type="entry name" value="U3snoRNP10"/>
    <property type="match status" value="1"/>
</dbReference>
<evidence type="ECO:0000313" key="15">
    <source>
        <dbReference type="Proteomes" id="UP001244011"/>
    </source>
</evidence>
<proteinExistence type="inferred from homology"/>
<dbReference type="InterPro" id="IPR021133">
    <property type="entry name" value="HEAT_type_2"/>
</dbReference>
<evidence type="ECO:0000256" key="6">
    <source>
        <dbReference type="ARBA" id="ARBA00022552"/>
    </source>
</evidence>
<dbReference type="Pfam" id="PF23243">
    <property type="entry name" value="HEAT_HEATR1"/>
    <property type="match status" value="1"/>
</dbReference>
<dbReference type="InterPro" id="IPR040191">
    <property type="entry name" value="UTP10"/>
</dbReference>
<comment type="caution">
    <text evidence="14">The sequence shown here is derived from an EMBL/GenBank/DDBJ whole genome shotgun (WGS) entry which is preliminary data.</text>
</comment>
<evidence type="ECO:0000259" key="13">
    <source>
        <dbReference type="SMART" id="SM01036"/>
    </source>
</evidence>
<dbReference type="InterPro" id="IPR012954">
    <property type="entry name" value="BP28_C_dom"/>
</dbReference>
<keyword evidence="7 11" id="KW-0539">Nucleus</keyword>
<dbReference type="GO" id="GO:0000462">
    <property type="term" value="P:maturation of SSU-rRNA from tricistronic rRNA transcript (SSU-rRNA, 5.8S rRNA, LSU-rRNA)"/>
    <property type="evidence" value="ECO:0007669"/>
    <property type="project" value="TreeGrafter"/>
</dbReference>
<dbReference type="Proteomes" id="UP001244011">
    <property type="component" value="Unassembled WGS sequence"/>
</dbReference>
<dbReference type="Gene3D" id="1.25.10.10">
    <property type="entry name" value="Leucine-rich Repeat Variant"/>
    <property type="match status" value="2"/>
</dbReference>
<keyword evidence="6 11" id="KW-0698">rRNA processing</keyword>
<dbReference type="GO" id="GO:0034455">
    <property type="term" value="C:t-UTP complex"/>
    <property type="evidence" value="ECO:0007669"/>
    <property type="project" value="TreeGrafter"/>
</dbReference>
<dbReference type="SUPFAM" id="SSF48371">
    <property type="entry name" value="ARM repeat"/>
    <property type="match status" value="2"/>
</dbReference>
<evidence type="ECO:0000256" key="12">
    <source>
        <dbReference type="SAM" id="MobiDB-lite"/>
    </source>
</evidence>
<evidence type="ECO:0000256" key="3">
    <source>
        <dbReference type="ARBA" id="ARBA00011399"/>
    </source>
</evidence>
<feature type="domain" description="BP28 C-terminal" evidence="13">
    <location>
        <begin position="1517"/>
        <end position="1670"/>
    </location>
</feature>
<protein>
    <recommendedName>
        <fullName evidence="4 11">U3 small nucleolar RNA-associated protein 10</fullName>
    </recommendedName>
</protein>
<comment type="subunit">
    <text evidence="3 11">Component of the ribosomal small subunit (SSU) processome.</text>
</comment>
<comment type="similarity">
    <text evidence="2 11">Belongs to the HEATR1/UTP10 family.</text>
</comment>
<sequence length="1800" mass="199342">MATSLAAQLAQISANSKNSLNIKTQRAAHSKSLIFEPRVATGQSFQTIYTVCHDGFEDLCRLDSRFTQFSTTLFSEQSQDEDRTQFTATENEMLDKRIDAFLRLAGGRLRLMPAIKAIEWLIRRFRIHEFNTASLLATFLPYHSIPAFVTLMSILPPIIPPQYRFLDPYIRSLTAPPRAAIVQQATSRPELLLSISAYTLESCKSQLDYPALISFWGGIMTEAVNGMLDRMRSGRRSIQAENDIALLQLVAPILSESLVMKKVPGIQIASYMVVAVLTSKGNLDDAALSAFMEQLVHGWTSETLRPGLICLSILAQYRSTKPLPGKVAKSLLKVPDLIESLQTIGENYRVDKLASGLTLGLIDRLYKKGDSRVLPVVKSILLGTILSEKQVRTAYKALLVAAHRIDDETDQSGQIRKQLGLALVMLSQEAGEIGETIRQTIEEVDFDIEELELKLEMIVRPKPAIEGRPSDDAAMKDGDLATPAQEDLDGSLERLSQQSRSVSDCFSHGSDTLYGELYSLFLSCASTRDSLVKFDEAPILCRSSTPTDAFYLSFYIRVWCGPYPTLARATALEQAKHRLKAEDCADVDFQAILPYSIAALRDPAKKVRRAAAELIVALGTLYPETQSRKEHRWASENGTIGKAQAMDFGAAQSLIHRILIPALEECIIDHGHISVALKDGLYGSKPSSSEAQPGKKHTHSLSHATRLSIMRALSSHAICTPFLLVKVRLLDALNQVRSISGTSRTQLLLPLLRWWAGLGQDGARKFAAREELEEAAVDSACVDIVDANDKPGLDVLFDLVKTPQVTERPNFLQSIFSRIRKMWPSMKGDTKFSTAQTMLQLSHEASQASPGQNLVSIESADLLRNVDLTTDILLEFLESCRDSTKIATEIPANKRRRVSSSDHNRSINLQSTPETRALLNKITFVLELIQGSKPEDHPQLLHSLFTTLSDLQYLRNLVGSELGYLQNLVLSSLLAMIPAYKKNKNLQIDASVGHWDVLVTCIQRSSSPAVQNAALLLVASLAKTAPDVVLHSVMPIFTFMGSSVLRQADDYSSHVVNQTIKEVIPPLIETFRKSRRPLVASASELLSSFVVAYEHIPSHRRHVLFLSLVENLGPHDFLFAVLAMFADRYGTTDDILGFLVQIMDSFSVEIQLQSLVKLLDLVRDIFKPKPGLSAVLLERSDDSEQESQKIALKELTLLPHLLGNRRLKAEIAKLAERDDMEAAKMRDSYATLLEDILTLADVVKTKKPLYNRCGDALSGLLNLLSIGEFIKAVENLLDRPNVALRQKVLRGLEMRVDKEGTSDPKSRTALLAFLPQLTAVIRESDDVHYKHTAIVCVDKIAEKYGKKDIEAVTAAAATIAGDQCLGQSFDRLRIMALLCLASLVDVLQDAIVPVLPSAIPKALGYLRESLEGEKVDVGLHNASYAFLTSLAQHLPYMFSGAYLDELLVCSNISAEAGLDDEADENRLQCLRLLARLVDSKAMFTALEHNWTKAADSGFLALTEYLQILGLSLDKHPKSAIAKNIPALSAIFMSALDLRRRDPYKEITGGQAAASLKAIEDTVNEAALKMVYKLNDAVFRPIFTALVDYSVSGIPKQDRMGRILRQESVYGFLYAFFDNLKSIVTSYGTYVIDGAAAILKESNPRNAEEKELWRRVLRTLTKCFEHDQDGFWQAPSHFSAVAPVLVQQFGHASAVDVSEELVPAIAELAAAADSQEHQKELNGSLLKLLRSEQAAVRLAVVLCEQALTDRLGEDWLSMLPEMLPFISELQDDDDEVVERETHRWIVKIEGILGESLDSMLQ</sequence>
<reference evidence="14" key="1">
    <citation type="submission" date="2023-06" db="EMBL/GenBank/DDBJ databases">
        <title>Genome-scale phylogeny and comparative genomics of the fungal order Sordariales.</title>
        <authorList>
            <consortium name="Lawrence Berkeley National Laboratory"/>
            <person name="Hensen N."/>
            <person name="Bonometti L."/>
            <person name="Westerberg I."/>
            <person name="Brannstrom I.O."/>
            <person name="Guillou S."/>
            <person name="Cros-Aarteil S."/>
            <person name="Calhoun S."/>
            <person name="Haridas S."/>
            <person name="Kuo A."/>
            <person name="Mondo S."/>
            <person name="Pangilinan J."/>
            <person name="Riley R."/>
            <person name="Labutti K."/>
            <person name="Andreopoulos B."/>
            <person name="Lipzen A."/>
            <person name="Chen C."/>
            <person name="Yanf M."/>
            <person name="Daum C."/>
            <person name="Ng V."/>
            <person name="Clum A."/>
            <person name="Steindorff A."/>
            <person name="Ohm R."/>
            <person name="Martin F."/>
            <person name="Silar P."/>
            <person name="Natvig D."/>
            <person name="Lalanne C."/>
            <person name="Gautier V."/>
            <person name="Ament-Velasquez S.L."/>
            <person name="Kruys A."/>
            <person name="Hutchinson M.I."/>
            <person name="Powell A.J."/>
            <person name="Barry K."/>
            <person name="Miller A.N."/>
            <person name="Grigoriev I.V."/>
            <person name="Debuchy R."/>
            <person name="Gladieux P."/>
            <person name="Thoren M.H."/>
            <person name="Johannesson H."/>
        </authorList>
    </citation>
    <scope>NUCLEOTIDE SEQUENCE</scope>
    <source>
        <strain evidence="14">8032-3</strain>
    </source>
</reference>
<evidence type="ECO:0000256" key="1">
    <source>
        <dbReference type="ARBA" id="ARBA00004604"/>
    </source>
</evidence>
<dbReference type="InterPro" id="IPR011989">
    <property type="entry name" value="ARM-like"/>
</dbReference>
<dbReference type="PROSITE" id="PS50077">
    <property type="entry name" value="HEAT_REPEAT"/>
    <property type="match status" value="1"/>
</dbReference>
<evidence type="ECO:0000256" key="10">
    <source>
        <dbReference type="PROSITE-ProRule" id="PRU00103"/>
    </source>
</evidence>